<evidence type="ECO:0000256" key="1">
    <source>
        <dbReference type="ARBA" id="ARBA00000971"/>
    </source>
</evidence>
<dbReference type="GO" id="GO:0043022">
    <property type="term" value="F:ribosome binding"/>
    <property type="evidence" value="ECO:0007669"/>
    <property type="project" value="TreeGrafter"/>
</dbReference>
<evidence type="ECO:0000313" key="15">
    <source>
        <dbReference type="EMBL" id="MCJ8500390.1"/>
    </source>
</evidence>
<evidence type="ECO:0000256" key="10">
    <source>
        <dbReference type="ARBA" id="ARBA00029986"/>
    </source>
</evidence>
<keyword evidence="7 11" id="KW-0143">Chaperone</keyword>
<keyword evidence="6 11" id="KW-0697">Rotamase</keyword>
<dbReference type="Pfam" id="PF00254">
    <property type="entry name" value="FKBP_C"/>
    <property type="match status" value="1"/>
</dbReference>
<dbReference type="InterPro" id="IPR027304">
    <property type="entry name" value="Trigger_fact/SurA_dom_sf"/>
</dbReference>
<evidence type="ECO:0000256" key="5">
    <source>
        <dbReference type="ARBA" id="ARBA00022618"/>
    </source>
</evidence>
<evidence type="ECO:0000256" key="8">
    <source>
        <dbReference type="ARBA" id="ARBA00023235"/>
    </source>
</evidence>
<dbReference type="InterPro" id="IPR037041">
    <property type="entry name" value="Trigger_fac_C_sf"/>
</dbReference>
<dbReference type="Gene3D" id="3.30.70.1050">
    <property type="entry name" value="Trigger factor ribosome-binding domain"/>
    <property type="match status" value="1"/>
</dbReference>
<dbReference type="RefSeq" id="WP_246904607.1">
    <property type="nucleotide sequence ID" value="NZ_JALJRB010000006.1"/>
</dbReference>
<keyword evidence="11" id="KW-0963">Cytoplasm</keyword>
<evidence type="ECO:0000256" key="4">
    <source>
        <dbReference type="ARBA" id="ARBA00016902"/>
    </source>
</evidence>
<dbReference type="EC" id="5.2.1.8" evidence="3 11"/>
<gene>
    <name evidence="11 15" type="primary">tig</name>
    <name evidence="15" type="ORF">MRX98_07370</name>
</gene>
<dbReference type="Proteomes" id="UP001165427">
    <property type="component" value="Unassembled WGS sequence"/>
</dbReference>
<comment type="subcellular location">
    <subcellularLocation>
        <location evidence="11">Cytoplasm</location>
    </subcellularLocation>
    <text evidence="11">About half TF is bound to the ribosome near the polypeptide exit tunnel while the other half is free in the cytoplasm.</text>
</comment>
<organism evidence="15 16">
    <name type="scientific">Desulfatitalea alkaliphila</name>
    <dbReference type="NCBI Taxonomy" id="2929485"/>
    <lineage>
        <taxon>Bacteria</taxon>
        <taxon>Pseudomonadati</taxon>
        <taxon>Thermodesulfobacteriota</taxon>
        <taxon>Desulfobacteria</taxon>
        <taxon>Desulfobacterales</taxon>
        <taxon>Desulfosarcinaceae</taxon>
        <taxon>Desulfatitalea</taxon>
    </lineage>
</organism>
<accession>A0AA41R3T5</accession>
<dbReference type="GO" id="GO:0044183">
    <property type="term" value="F:protein folding chaperone"/>
    <property type="evidence" value="ECO:0007669"/>
    <property type="project" value="TreeGrafter"/>
</dbReference>
<dbReference type="InterPro" id="IPR005215">
    <property type="entry name" value="Trig_fac"/>
</dbReference>
<evidence type="ECO:0000256" key="13">
    <source>
        <dbReference type="RuleBase" id="RU003914"/>
    </source>
</evidence>
<dbReference type="GO" id="GO:0015031">
    <property type="term" value="P:protein transport"/>
    <property type="evidence" value="ECO:0007669"/>
    <property type="project" value="UniProtKB-UniRule"/>
</dbReference>
<dbReference type="GO" id="GO:0051083">
    <property type="term" value="P:'de novo' cotranslational protein folding"/>
    <property type="evidence" value="ECO:0007669"/>
    <property type="project" value="TreeGrafter"/>
</dbReference>
<evidence type="ECO:0000256" key="7">
    <source>
        <dbReference type="ARBA" id="ARBA00023186"/>
    </source>
</evidence>
<keyword evidence="9 11" id="KW-0131">Cell cycle</keyword>
<dbReference type="EMBL" id="JALJRB010000006">
    <property type="protein sequence ID" value="MCJ8500390.1"/>
    <property type="molecule type" value="Genomic_DNA"/>
</dbReference>
<dbReference type="Pfam" id="PF05697">
    <property type="entry name" value="Trigger_N"/>
    <property type="match status" value="1"/>
</dbReference>
<evidence type="ECO:0000256" key="11">
    <source>
        <dbReference type="HAMAP-Rule" id="MF_00303"/>
    </source>
</evidence>
<evidence type="ECO:0000256" key="12">
    <source>
        <dbReference type="PROSITE-ProRule" id="PRU00277"/>
    </source>
</evidence>
<dbReference type="SUPFAM" id="SSF109998">
    <property type="entry name" value="Triger factor/SurA peptide-binding domain-like"/>
    <property type="match status" value="1"/>
</dbReference>
<comment type="function">
    <text evidence="11">Involved in protein export. Acts as a chaperone by maintaining the newly synthesized protein in an open conformation. Functions as a peptidyl-prolyl cis-trans isomerase.</text>
</comment>
<comment type="catalytic activity">
    <reaction evidence="1 11 12">
        <text>[protein]-peptidylproline (omega=180) = [protein]-peptidylproline (omega=0)</text>
        <dbReference type="Rhea" id="RHEA:16237"/>
        <dbReference type="Rhea" id="RHEA-COMP:10747"/>
        <dbReference type="Rhea" id="RHEA-COMP:10748"/>
        <dbReference type="ChEBI" id="CHEBI:83833"/>
        <dbReference type="ChEBI" id="CHEBI:83834"/>
        <dbReference type="EC" id="5.2.1.8"/>
    </reaction>
</comment>
<dbReference type="PANTHER" id="PTHR30560">
    <property type="entry name" value="TRIGGER FACTOR CHAPERONE AND PEPTIDYL-PROLYL CIS/TRANS ISOMERASE"/>
    <property type="match status" value="1"/>
</dbReference>
<comment type="similarity">
    <text evidence="2 11 13">Belongs to the FKBP-type PPIase family. Tig subfamily.</text>
</comment>
<dbReference type="HAMAP" id="MF_00303">
    <property type="entry name" value="Trigger_factor_Tig"/>
    <property type="match status" value="1"/>
</dbReference>
<evidence type="ECO:0000256" key="6">
    <source>
        <dbReference type="ARBA" id="ARBA00023110"/>
    </source>
</evidence>
<dbReference type="InterPro" id="IPR008880">
    <property type="entry name" value="Trigger_fac_C"/>
</dbReference>
<evidence type="ECO:0000313" key="16">
    <source>
        <dbReference type="Proteomes" id="UP001165427"/>
    </source>
</evidence>
<keyword evidence="8 11" id="KW-0413">Isomerase</keyword>
<dbReference type="PROSITE" id="PS50059">
    <property type="entry name" value="FKBP_PPIASE"/>
    <property type="match status" value="1"/>
</dbReference>
<proteinExistence type="inferred from homology"/>
<dbReference type="AlphaFoldDB" id="A0AA41R3T5"/>
<protein>
    <recommendedName>
        <fullName evidence="4 11">Trigger factor</fullName>
        <shortName evidence="11">TF</shortName>
        <ecNumber evidence="3 11">5.2.1.8</ecNumber>
    </recommendedName>
    <alternativeName>
        <fullName evidence="10 11">PPIase</fullName>
    </alternativeName>
</protein>
<dbReference type="InterPro" id="IPR046357">
    <property type="entry name" value="PPIase_dom_sf"/>
</dbReference>
<dbReference type="SUPFAM" id="SSF54534">
    <property type="entry name" value="FKBP-like"/>
    <property type="match status" value="1"/>
</dbReference>
<keyword evidence="5 11" id="KW-0132">Cell division</keyword>
<comment type="domain">
    <text evidence="11">Consists of 3 domains; the N-terminus binds the ribosome, the middle domain has PPIase activity, while the C-terminus has intrinsic chaperone activity on its own.</text>
</comment>
<dbReference type="PANTHER" id="PTHR30560:SF3">
    <property type="entry name" value="TRIGGER FACTOR-LIKE PROTEIN TIG, CHLOROPLASTIC"/>
    <property type="match status" value="1"/>
</dbReference>
<dbReference type="FunFam" id="3.10.50.40:FF:000001">
    <property type="entry name" value="Trigger factor"/>
    <property type="match status" value="1"/>
</dbReference>
<evidence type="ECO:0000256" key="2">
    <source>
        <dbReference type="ARBA" id="ARBA00005464"/>
    </source>
</evidence>
<evidence type="ECO:0000256" key="9">
    <source>
        <dbReference type="ARBA" id="ARBA00023306"/>
    </source>
</evidence>
<dbReference type="GO" id="GO:0051301">
    <property type="term" value="P:cell division"/>
    <property type="evidence" value="ECO:0007669"/>
    <property type="project" value="UniProtKB-KW"/>
</dbReference>
<dbReference type="InterPro" id="IPR036611">
    <property type="entry name" value="Trigger_fac_ribosome-bd_sf"/>
</dbReference>
<evidence type="ECO:0000259" key="14">
    <source>
        <dbReference type="PROSITE" id="PS50059"/>
    </source>
</evidence>
<dbReference type="Gene3D" id="1.10.3120.10">
    <property type="entry name" value="Trigger factor, C-terminal domain"/>
    <property type="match status" value="1"/>
</dbReference>
<dbReference type="GO" id="GO:0005737">
    <property type="term" value="C:cytoplasm"/>
    <property type="evidence" value="ECO:0007669"/>
    <property type="project" value="UniProtKB-SubCell"/>
</dbReference>
<dbReference type="NCBIfam" id="TIGR00115">
    <property type="entry name" value="tig"/>
    <property type="match status" value="1"/>
</dbReference>
<dbReference type="Pfam" id="PF05698">
    <property type="entry name" value="Trigger_C"/>
    <property type="match status" value="1"/>
</dbReference>
<dbReference type="PIRSF" id="PIRSF003095">
    <property type="entry name" value="Trigger_factor"/>
    <property type="match status" value="1"/>
</dbReference>
<reference evidence="15" key="1">
    <citation type="submission" date="2022-04" db="EMBL/GenBank/DDBJ databases">
        <title>Desulfatitalea alkaliphila sp. nov., a novel anaerobic sulfate-reducing bacterium isolated from terrestrial mud volcano, Taman Peninsula, Russia.</title>
        <authorList>
            <person name="Khomyakova M.A."/>
            <person name="Merkel A.Y."/>
            <person name="Slobodkin A.I."/>
        </authorList>
    </citation>
    <scope>NUCLEOTIDE SEQUENCE</scope>
    <source>
        <strain evidence="15">M08but</strain>
    </source>
</reference>
<dbReference type="GO" id="GO:0003755">
    <property type="term" value="F:peptidyl-prolyl cis-trans isomerase activity"/>
    <property type="evidence" value="ECO:0007669"/>
    <property type="project" value="UniProtKB-UniRule"/>
</dbReference>
<dbReference type="SUPFAM" id="SSF102735">
    <property type="entry name" value="Trigger factor ribosome-binding domain"/>
    <property type="match status" value="1"/>
</dbReference>
<name>A0AA41R3T5_9BACT</name>
<dbReference type="InterPro" id="IPR001179">
    <property type="entry name" value="PPIase_FKBP_dom"/>
</dbReference>
<dbReference type="InterPro" id="IPR008881">
    <property type="entry name" value="Trigger_fac_ribosome-bd_bac"/>
</dbReference>
<comment type="caution">
    <text evidence="15">The sequence shown here is derived from an EMBL/GenBank/DDBJ whole genome shotgun (WGS) entry which is preliminary data.</text>
</comment>
<evidence type="ECO:0000256" key="3">
    <source>
        <dbReference type="ARBA" id="ARBA00013194"/>
    </source>
</evidence>
<dbReference type="Gene3D" id="3.10.50.40">
    <property type="match status" value="1"/>
</dbReference>
<keyword evidence="16" id="KW-1185">Reference proteome</keyword>
<dbReference type="GO" id="GO:0043335">
    <property type="term" value="P:protein unfolding"/>
    <property type="evidence" value="ECO:0007669"/>
    <property type="project" value="TreeGrafter"/>
</dbReference>
<feature type="domain" description="PPIase FKBP-type" evidence="14">
    <location>
        <begin position="163"/>
        <end position="244"/>
    </location>
</feature>
<sequence>MKVTVEDQSSVKKVLHIEVPADTVTSELDKAYKEVAKTAKIKGFRPGKAPRSVLERMFRKDVHADVSSKLIQEGFLAAVREKDLKIIGPPTVEPPELTPNSAYAFDAVVEVRPEIPEIAYKSLELTKSAYQVSDEEIDLQLKMVQRNMAKQDKVEEDRPLADGDVAVIDYEGFKDGNPHEATRKTENFAVKLGDGRVVKDLEAGLVGMKVGDEKEIDVAFPEDYFSKELAGQKLQFKVRLNEIRQETLPPLDDELARSIGDRFESLDALKEKIRENLQSGYDKRIEQELNEQVFTQLLEKAPFEVPESMVESELEHILKDAERSFEQSNRSLEDAGLSREALAEKYRPVAEKQVRRHFILAKLVEQEQLTLDDEALEQGFRDMAASFGQPVEQVKAYYQQDPDSLEFFKHTLLEKKALKIIIDNNTITEAEAAPKTEGEAANS</sequence>